<keyword evidence="12" id="KW-1185">Reference proteome</keyword>
<dbReference type="InterPro" id="IPR004657">
    <property type="entry name" value="MenA"/>
</dbReference>
<evidence type="ECO:0000256" key="1">
    <source>
        <dbReference type="ARBA" id="ARBA00004141"/>
    </source>
</evidence>
<evidence type="ECO:0000313" key="12">
    <source>
        <dbReference type="Proteomes" id="UP001500266"/>
    </source>
</evidence>
<gene>
    <name evidence="8" type="primary">menA</name>
    <name evidence="11" type="ORF">GCM10022416_31360</name>
</gene>
<protein>
    <recommendedName>
        <fullName evidence="8 9">1,4-dihydroxy-2-naphthoate octaprenyltransferase</fullName>
        <shortName evidence="8">DHNA-octaprenyltransferase</shortName>
        <ecNumber evidence="8 9">2.5.1.74</ecNumber>
    </recommendedName>
</protein>
<keyword evidence="5 8" id="KW-0812">Transmembrane</keyword>
<dbReference type="NCBIfam" id="TIGR00751">
    <property type="entry name" value="menA"/>
    <property type="match status" value="1"/>
</dbReference>
<dbReference type="InterPro" id="IPR026046">
    <property type="entry name" value="UBIAD1"/>
</dbReference>
<feature type="transmembrane region" description="Helical" evidence="8">
    <location>
        <begin position="246"/>
        <end position="264"/>
    </location>
</feature>
<dbReference type="EMBL" id="BAABDO010000041">
    <property type="protein sequence ID" value="GAA4142397.1"/>
    <property type="molecule type" value="Genomic_DNA"/>
</dbReference>
<dbReference type="CDD" id="cd13962">
    <property type="entry name" value="PT_UbiA_UBIAD1"/>
    <property type="match status" value="1"/>
</dbReference>
<dbReference type="InterPro" id="IPR044878">
    <property type="entry name" value="UbiA_sf"/>
</dbReference>
<comment type="subcellular location">
    <subcellularLocation>
        <location evidence="8">Cell membrane</location>
        <topology evidence="8">Multi-pass membrane protein</topology>
    </subcellularLocation>
    <subcellularLocation>
        <location evidence="1">Membrane</location>
        <topology evidence="1">Multi-pass membrane protein</topology>
    </subcellularLocation>
</comment>
<evidence type="ECO:0000256" key="4">
    <source>
        <dbReference type="ARBA" id="ARBA00022679"/>
    </source>
</evidence>
<comment type="caution">
    <text evidence="11">The sequence shown here is derived from an EMBL/GenBank/DDBJ whole genome shotgun (WGS) entry which is preliminary data.</text>
</comment>
<dbReference type="Gene3D" id="1.10.357.140">
    <property type="entry name" value="UbiA prenyltransferase"/>
    <property type="match status" value="1"/>
</dbReference>
<dbReference type="PANTHER" id="PTHR13929:SF0">
    <property type="entry name" value="UBIA PRENYLTRANSFERASE DOMAIN-CONTAINING PROTEIN 1"/>
    <property type="match status" value="1"/>
</dbReference>
<evidence type="ECO:0000256" key="8">
    <source>
        <dbReference type="HAMAP-Rule" id="MF_01937"/>
    </source>
</evidence>
<proteinExistence type="inferred from homology"/>
<keyword evidence="6 8" id="KW-1133">Transmembrane helix</keyword>
<evidence type="ECO:0000256" key="5">
    <source>
        <dbReference type="ARBA" id="ARBA00022692"/>
    </source>
</evidence>
<keyword evidence="4 8" id="KW-0808">Transferase</keyword>
<name>A0ABP7YWG5_9ACTN</name>
<sequence length="319" mass="33103">MIGIGENLGGKPAHRVTRNSVPDKRPRTEVTVATLSQWIAGSRPRTLPASVVPVAVGTGVAIGQDGFVWWRALLAAFVALLLQIGVNYSNDYSDGIRGTDEARVGPLRLVGSKVAAPRQVLAAALGCFLAAAVAGLVLAAVTTWWLLLVGAAAILAAWFYTGGKNPYGYRALGELSVFVFFGLVAVVGTVYVQTETLPWEAWAAAVPVGLLACGLLVVNNLRDIPTDAASGKRTLAVVLGDRRTRILYAACTALPFTIVLAMAAPHPWALLALPAAPLSVPPTQTVMGGATGPALIPVLGQTGRLQLAFGALFAIGLAL</sequence>
<evidence type="ECO:0000313" key="11">
    <source>
        <dbReference type="EMBL" id="GAA4142397.1"/>
    </source>
</evidence>
<dbReference type="PANTHER" id="PTHR13929">
    <property type="entry name" value="1,4-DIHYDROXY-2-NAPHTHOATE OCTAPRENYLTRANSFERASE"/>
    <property type="match status" value="1"/>
</dbReference>
<feature type="transmembrane region" description="Helical" evidence="8">
    <location>
        <begin position="144"/>
        <end position="163"/>
    </location>
</feature>
<feature type="region of interest" description="Disordered" evidence="10">
    <location>
        <begin position="1"/>
        <end position="27"/>
    </location>
</feature>
<dbReference type="Pfam" id="PF01040">
    <property type="entry name" value="UbiA"/>
    <property type="match status" value="1"/>
</dbReference>
<comment type="function">
    <text evidence="8">Conversion of 1,4-dihydroxy-2-naphthoate (DHNA) to demethylmenaquinone (DMK).</text>
</comment>
<reference evidence="12" key="1">
    <citation type="journal article" date="2019" name="Int. J. Syst. Evol. Microbiol.">
        <title>The Global Catalogue of Microorganisms (GCM) 10K type strain sequencing project: providing services to taxonomists for standard genome sequencing and annotation.</title>
        <authorList>
            <consortium name="The Broad Institute Genomics Platform"/>
            <consortium name="The Broad Institute Genome Sequencing Center for Infectious Disease"/>
            <person name="Wu L."/>
            <person name="Ma J."/>
        </authorList>
    </citation>
    <scope>NUCLEOTIDE SEQUENCE [LARGE SCALE GENOMIC DNA]</scope>
    <source>
        <strain evidence="12">JCM 17316</strain>
    </source>
</reference>
<evidence type="ECO:0000256" key="10">
    <source>
        <dbReference type="SAM" id="MobiDB-lite"/>
    </source>
</evidence>
<feature type="transmembrane region" description="Helical" evidence="8">
    <location>
        <begin position="120"/>
        <end position="138"/>
    </location>
</feature>
<keyword evidence="2 8" id="KW-0474">Menaquinone biosynthesis</keyword>
<comment type="pathway">
    <text evidence="8">Quinol/quinone metabolism; menaquinone biosynthesis; menaquinol from 1,4-dihydroxy-2-naphthoate: step 1/2.</text>
</comment>
<keyword evidence="7 8" id="KW-0472">Membrane</keyword>
<feature type="transmembrane region" description="Helical" evidence="8">
    <location>
        <begin position="175"/>
        <end position="193"/>
    </location>
</feature>
<evidence type="ECO:0000256" key="9">
    <source>
        <dbReference type="NCBIfam" id="TIGR00751"/>
    </source>
</evidence>
<dbReference type="NCBIfam" id="NF004751">
    <property type="entry name" value="PRK06080.1-3"/>
    <property type="match status" value="1"/>
</dbReference>
<evidence type="ECO:0000256" key="3">
    <source>
        <dbReference type="ARBA" id="ARBA00022475"/>
    </source>
</evidence>
<evidence type="ECO:0000256" key="7">
    <source>
        <dbReference type="ARBA" id="ARBA00023136"/>
    </source>
</evidence>
<evidence type="ECO:0000256" key="2">
    <source>
        <dbReference type="ARBA" id="ARBA00022428"/>
    </source>
</evidence>
<evidence type="ECO:0000256" key="6">
    <source>
        <dbReference type="ARBA" id="ARBA00022989"/>
    </source>
</evidence>
<organism evidence="11 12">
    <name type="scientific">Actinomadura keratinilytica</name>
    <dbReference type="NCBI Taxonomy" id="547461"/>
    <lineage>
        <taxon>Bacteria</taxon>
        <taxon>Bacillati</taxon>
        <taxon>Actinomycetota</taxon>
        <taxon>Actinomycetes</taxon>
        <taxon>Streptosporangiales</taxon>
        <taxon>Thermomonosporaceae</taxon>
        <taxon>Actinomadura</taxon>
    </lineage>
</organism>
<dbReference type="InterPro" id="IPR000537">
    <property type="entry name" value="UbiA_prenyltransferase"/>
</dbReference>
<dbReference type="PIRSF" id="PIRSF005355">
    <property type="entry name" value="UBIAD1"/>
    <property type="match status" value="1"/>
</dbReference>
<feature type="transmembrane region" description="Helical" evidence="8">
    <location>
        <begin position="199"/>
        <end position="218"/>
    </location>
</feature>
<feature type="transmembrane region" description="Helical" evidence="8">
    <location>
        <begin position="68"/>
        <end position="88"/>
    </location>
</feature>
<dbReference type="EC" id="2.5.1.74" evidence="8 9"/>
<accession>A0ABP7YWG5</accession>
<comment type="similarity">
    <text evidence="8">Belongs to the MenA family. Type 1 subfamily.</text>
</comment>
<comment type="catalytic activity">
    <reaction evidence="8">
        <text>an all-trans-polyprenyl diphosphate + 1,4-dihydroxy-2-naphthoate + H(+) = a 2-demethylmenaquinol + CO2 + diphosphate</text>
        <dbReference type="Rhea" id="RHEA:26478"/>
        <dbReference type="Rhea" id="RHEA-COMP:9563"/>
        <dbReference type="Rhea" id="RHEA-COMP:9564"/>
        <dbReference type="ChEBI" id="CHEBI:11173"/>
        <dbReference type="ChEBI" id="CHEBI:15378"/>
        <dbReference type="ChEBI" id="CHEBI:16526"/>
        <dbReference type="ChEBI" id="CHEBI:33019"/>
        <dbReference type="ChEBI" id="CHEBI:55437"/>
        <dbReference type="ChEBI" id="CHEBI:58914"/>
        <dbReference type="EC" id="2.5.1.74"/>
    </reaction>
</comment>
<dbReference type="Proteomes" id="UP001500266">
    <property type="component" value="Unassembled WGS sequence"/>
</dbReference>
<dbReference type="HAMAP" id="MF_01937">
    <property type="entry name" value="MenA_1"/>
    <property type="match status" value="1"/>
</dbReference>
<keyword evidence="3 8" id="KW-1003">Cell membrane</keyword>